<dbReference type="EMBL" id="LAZR01000319">
    <property type="protein sequence ID" value="KKN74858.1"/>
    <property type="molecule type" value="Genomic_DNA"/>
</dbReference>
<proteinExistence type="predicted"/>
<organism evidence="2">
    <name type="scientific">marine sediment metagenome</name>
    <dbReference type="NCBI Taxonomy" id="412755"/>
    <lineage>
        <taxon>unclassified sequences</taxon>
        <taxon>metagenomes</taxon>
        <taxon>ecological metagenomes</taxon>
    </lineage>
</organism>
<accession>A0A0F9W9T7</accession>
<evidence type="ECO:0000256" key="1">
    <source>
        <dbReference type="SAM" id="MobiDB-lite"/>
    </source>
</evidence>
<name>A0A0F9W9T7_9ZZZZ</name>
<reference evidence="2" key="1">
    <citation type="journal article" date="2015" name="Nature">
        <title>Complex archaea that bridge the gap between prokaryotes and eukaryotes.</title>
        <authorList>
            <person name="Spang A."/>
            <person name="Saw J.H."/>
            <person name="Jorgensen S.L."/>
            <person name="Zaremba-Niedzwiedzka K."/>
            <person name="Martijn J."/>
            <person name="Lind A.E."/>
            <person name="van Eijk R."/>
            <person name="Schleper C."/>
            <person name="Guy L."/>
            <person name="Ettema T.J."/>
        </authorList>
    </citation>
    <scope>NUCLEOTIDE SEQUENCE</scope>
</reference>
<feature type="region of interest" description="Disordered" evidence="1">
    <location>
        <begin position="32"/>
        <end position="82"/>
    </location>
</feature>
<protein>
    <submittedName>
        <fullName evidence="2">Uncharacterized protein</fullName>
    </submittedName>
</protein>
<dbReference type="AlphaFoldDB" id="A0A0F9W9T7"/>
<comment type="caution">
    <text evidence="2">The sequence shown here is derived from an EMBL/GenBank/DDBJ whole genome shotgun (WGS) entry which is preliminary data.</text>
</comment>
<evidence type="ECO:0000313" key="2">
    <source>
        <dbReference type="EMBL" id="KKN74858.1"/>
    </source>
</evidence>
<gene>
    <name evidence="2" type="ORF">LCGC14_0386070</name>
</gene>
<sequence>MGTAEHDCLECGKPTVKKPTCQSLVFMGGSPTFRRQHLGTAPFTPRGTAYAERHENGMPKGGGGSRRPEGIRQGKAWLESLA</sequence>